<dbReference type="Proteomes" id="UP000015354">
    <property type="component" value="Unassembled WGS sequence"/>
</dbReference>
<name>S9W9X0_9TRYP</name>
<dbReference type="EMBL" id="ATMH01000767">
    <property type="protein sequence ID" value="EPY36076.1"/>
    <property type="molecule type" value="Genomic_DNA"/>
</dbReference>
<reference evidence="8 9" key="1">
    <citation type="journal article" date="2013" name="PLoS ONE">
        <title>Predicting the Proteins of Angomonas deanei, Strigomonas culicis and Their Respective Endosymbionts Reveals New Aspects of the Trypanosomatidae Family.</title>
        <authorList>
            <person name="Motta M.C."/>
            <person name="Martins A.C."/>
            <person name="de Souza S.S."/>
            <person name="Catta-Preta C.M."/>
            <person name="Silva R."/>
            <person name="Klein C.C."/>
            <person name="de Almeida L.G."/>
            <person name="de Lima Cunha O."/>
            <person name="Ciapina L.P."/>
            <person name="Brocchi M."/>
            <person name="Colabardini A.C."/>
            <person name="de Araujo Lima B."/>
            <person name="Machado C.R."/>
            <person name="de Almeida Soares C.M."/>
            <person name="Probst C.M."/>
            <person name="de Menezes C.B."/>
            <person name="Thompson C.E."/>
            <person name="Bartholomeu D.C."/>
            <person name="Gradia D.F."/>
            <person name="Pavoni D.P."/>
            <person name="Grisard E.C."/>
            <person name="Fantinatti-Garboggini F."/>
            <person name="Marchini F.K."/>
            <person name="Rodrigues-Luiz G.F."/>
            <person name="Wagner G."/>
            <person name="Goldman G.H."/>
            <person name="Fietto J.L."/>
            <person name="Elias M.C."/>
            <person name="Goldman M.H."/>
            <person name="Sagot M.F."/>
            <person name="Pereira M."/>
            <person name="Stoco P.H."/>
            <person name="de Mendonca-Neto R.P."/>
            <person name="Teixeira S.M."/>
            <person name="Maciel T.E."/>
            <person name="de Oliveira Mendes T.A."/>
            <person name="Urmenyi T.P."/>
            <person name="de Souza W."/>
            <person name="Schenkman S."/>
            <person name="de Vasconcelos A.T."/>
        </authorList>
    </citation>
    <scope>NUCLEOTIDE SEQUENCE [LARGE SCALE GENOMIC DNA]</scope>
</reference>
<evidence type="ECO:0000256" key="3">
    <source>
        <dbReference type="ARBA" id="ARBA00022723"/>
    </source>
</evidence>
<dbReference type="PRINTS" id="PR01703">
    <property type="entry name" value="MNSODISMTASE"/>
</dbReference>
<proteinExistence type="inferred from homology"/>
<dbReference type="InterPro" id="IPR001189">
    <property type="entry name" value="Mn/Fe_SOD"/>
</dbReference>
<dbReference type="Gene3D" id="1.10.287.990">
    <property type="entry name" value="Fe,Mn superoxide dismutase (SOD) domain"/>
    <property type="match status" value="1"/>
</dbReference>
<dbReference type="SUPFAM" id="SSF54719">
    <property type="entry name" value="Fe,Mn superoxide dismutase (SOD), C-terminal domain"/>
    <property type="match status" value="1"/>
</dbReference>
<dbReference type="SUPFAM" id="SSF46609">
    <property type="entry name" value="Fe,Mn superoxide dismutase (SOD), N-terminal domain"/>
    <property type="match status" value="1"/>
</dbReference>
<dbReference type="GO" id="GO:0004784">
    <property type="term" value="F:superoxide dismutase activity"/>
    <property type="evidence" value="ECO:0007669"/>
    <property type="project" value="UniProtKB-EC"/>
</dbReference>
<keyword evidence="3" id="KW-0479">Metal-binding</keyword>
<dbReference type="Gene3D" id="3.55.40.20">
    <property type="entry name" value="Iron/manganese superoxide dismutase, C-terminal domain"/>
    <property type="match status" value="1"/>
</dbReference>
<protein>
    <recommendedName>
        <fullName evidence="2">superoxide dismutase</fullName>
        <ecNumber evidence="2">1.15.1.1</ecNumber>
    </recommendedName>
</protein>
<dbReference type="InterPro" id="IPR019831">
    <property type="entry name" value="Mn/Fe_SOD_N"/>
</dbReference>
<evidence type="ECO:0000313" key="9">
    <source>
        <dbReference type="Proteomes" id="UP000015354"/>
    </source>
</evidence>
<dbReference type="EC" id="1.15.1.1" evidence="2"/>
<feature type="domain" description="Manganese/iron superoxide dismutase N-terminal" evidence="5">
    <location>
        <begin position="92"/>
        <end position="176"/>
    </location>
</feature>
<gene>
    <name evidence="8" type="ORF">STCU_00767</name>
    <name evidence="7" type="ORF">STCU_06487</name>
</gene>
<dbReference type="PANTHER" id="PTHR42769">
    <property type="entry name" value="SUPEROXIDE DISMUTASE"/>
    <property type="match status" value="1"/>
</dbReference>
<evidence type="ECO:0000259" key="5">
    <source>
        <dbReference type="Pfam" id="PF00081"/>
    </source>
</evidence>
<organism evidence="8 9">
    <name type="scientific">Strigomonas culicis</name>
    <dbReference type="NCBI Taxonomy" id="28005"/>
    <lineage>
        <taxon>Eukaryota</taxon>
        <taxon>Discoba</taxon>
        <taxon>Euglenozoa</taxon>
        <taxon>Kinetoplastea</taxon>
        <taxon>Metakinetoplastina</taxon>
        <taxon>Trypanosomatida</taxon>
        <taxon>Trypanosomatidae</taxon>
        <taxon>Strigomonadinae</taxon>
        <taxon>Strigomonas</taxon>
    </lineage>
</organism>
<evidence type="ECO:0000256" key="1">
    <source>
        <dbReference type="ARBA" id="ARBA00008714"/>
    </source>
</evidence>
<dbReference type="GO" id="GO:0046872">
    <property type="term" value="F:metal ion binding"/>
    <property type="evidence" value="ECO:0007669"/>
    <property type="project" value="UniProtKB-KW"/>
</dbReference>
<comment type="similarity">
    <text evidence="1">Belongs to the iron/manganese superoxide dismutase family.</text>
</comment>
<keyword evidence="4" id="KW-0560">Oxidoreductase</keyword>
<evidence type="ECO:0000313" key="7">
    <source>
        <dbReference type="EMBL" id="EPY25764.1"/>
    </source>
</evidence>
<dbReference type="Pfam" id="PF02777">
    <property type="entry name" value="Sod_Fe_C"/>
    <property type="match status" value="1"/>
</dbReference>
<feature type="domain" description="Manganese/iron superoxide dismutase C-terminal" evidence="6">
    <location>
        <begin position="186"/>
        <end position="285"/>
    </location>
</feature>
<dbReference type="OrthoDB" id="239262at2759"/>
<dbReference type="EMBL" id="ATMH01006487">
    <property type="protein sequence ID" value="EPY25764.1"/>
    <property type="molecule type" value="Genomic_DNA"/>
</dbReference>
<dbReference type="InterPro" id="IPR036314">
    <property type="entry name" value="SOD_C_sf"/>
</dbReference>
<dbReference type="Pfam" id="PF00081">
    <property type="entry name" value="Sod_Fe_N"/>
    <property type="match status" value="1"/>
</dbReference>
<evidence type="ECO:0000256" key="4">
    <source>
        <dbReference type="ARBA" id="ARBA00023002"/>
    </source>
</evidence>
<evidence type="ECO:0000256" key="2">
    <source>
        <dbReference type="ARBA" id="ARBA00012682"/>
    </source>
</evidence>
<accession>S9W9X0</accession>
<evidence type="ECO:0000313" key="8">
    <source>
        <dbReference type="EMBL" id="EPY36076.1"/>
    </source>
</evidence>
<dbReference type="AlphaFoldDB" id="S9W9X0"/>
<reference evidence="8" key="2">
    <citation type="submission" date="2013-03" db="EMBL/GenBank/DDBJ databases">
        <authorList>
            <person name="Motta M.C.M."/>
            <person name="Martins A.C.A."/>
            <person name="Preta C.M.C.C."/>
            <person name="Silva R."/>
            <person name="de Souza S.S."/>
            <person name="Klein C.C."/>
            <person name="de Almeida L.G.P."/>
            <person name="Cunha O.L."/>
            <person name="Colabardini A.C."/>
            <person name="Lima B.A."/>
            <person name="Machado C.R."/>
            <person name="Soares C.M.A."/>
            <person name="de Menezes C.B.A."/>
            <person name="Bartolomeu D.C."/>
            <person name="Grisard E.C."/>
            <person name="Fantinatti-Garboggini F."/>
            <person name="Rodrigues-Luiz G.F."/>
            <person name="Wagner G."/>
            <person name="Goldman G.H."/>
            <person name="Fietto J.L.R."/>
            <person name="Ciapina L.P."/>
            <person name="Brocchi M."/>
            <person name="Elias M.C."/>
            <person name="Goldman M.H.S."/>
            <person name="Sagot M.-F."/>
            <person name="Pereira M."/>
            <person name="Stoco P.H."/>
            <person name="Teixeira S.M.R."/>
            <person name="de Mendonca-Neto R.P."/>
            <person name="Maciel T.E.F."/>
            <person name="Mendes T.A.O."/>
            <person name="Urmenyi T.P."/>
            <person name="Teixeira M.M.G."/>
            <person name="de Camargo E.F.P."/>
            <person name="de Sousa W."/>
            <person name="Schenkman S."/>
            <person name="de Vasconcelos A.T.R."/>
        </authorList>
    </citation>
    <scope>NUCLEOTIDE SEQUENCE</scope>
</reference>
<comment type="caution">
    <text evidence="8">The sequence shown here is derived from an EMBL/GenBank/DDBJ whole genome shotgun (WGS) entry which is preliminary data.</text>
</comment>
<dbReference type="InterPro" id="IPR019832">
    <property type="entry name" value="Mn/Fe_SOD_C"/>
</dbReference>
<keyword evidence="9" id="KW-1185">Reference proteome</keyword>
<evidence type="ECO:0000259" key="6">
    <source>
        <dbReference type="Pfam" id="PF02777"/>
    </source>
</evidence>
<dbReference type="PANTHER" id="PTHR42769:SF2">
    <property type="entry name" value="SUPEROXIDE DISMUTASE"/>
    <property type="match status" value="1"/>
</dbReference>
<sequence length="301" mass="34901">MLRRLAAAPSRALVPAAVATSLTAAARGSLSMHTPKAEVPLGRFNLMEQYTEFRNRSGRVPDYGIDKTRATYWRVDEYIRRTEAFLQCQGFFYLPTLEFPWYKGCMPLLSAYQIRLQYSRHHRANVDKLNELIEGTPLYGLKLDEIISSTANDPALRGVYNNAAQHYNNCFYWKSIQPYGSNIPPDLAAAVSAQYGSVEKFQELFVTAGQNQFGSGWVYWVYDKSAERFDIVSYSNAGCPLTDPKYVPLLCVCVWEHAYYVDYENNRPLFLSKYFDVADWHWAERHWKRATGQEYHEMNWW</sequence>
<dbReference type="InterPro" id="IPR036324">
    <property type="entry name" value="Mn/Fe_SOD_N_sf"/>
</dbReference>